<organism evidence="1">
    <name type="scientific">bioreactor metagenome</name>
    <dbReference type="NCBI Taxonomy" id="1076179"/>
    <lineage>
        <taxon>unclassified sequences</taxon>
        <taxon>metagenomes</taxon>
        <taxon>ecological metagenomes</taxon>
    </lineage>
</organism>
<evidence type="ECO:0000313" key="1">
    <source>
        <dbReference type="EMBL" id="MPN25441.1"/>
    </source>
</evidence>
<accession>A0A645GEV3</accession>
<protein>
    <submittedName>
        <fullName evidence="1">Uncharacterized protein</fullName>
    </submittedName>
</protein>
<gene>
    <name evidence="1" type="ORF">SDC9_172850</name>
</gene>
<name>A0A645GEV3_9ZZZZ</name>
<proteinExistence type="predicted"/>
<comment type="caution">
    <text evidence="1">The sequence shown here is derived from an EMBL/GenBank/DDBJ whole genome shotgun (WGS) entry which is preliminary data.</text>
</comment>
<dbReference type="EMBL" id="VSSQ01074619">
    <property type="protein sequence ID" value="MPN25441.1"/>
    <property type="molecule type" value="Genomic_DNA"/>
</dbReference>
<dbReference type="AlphaFoldDB" id="A0A645GEV3"/>
<reference evidence="1" key="1">
    <citation type="submission" date="2019-08" db="EMBL/GenBank/DDBJ databases">
        <authorList>
            <person name="Kucharzyk K."/>
            <person name="Murdoch R.W."/>
            <person name="Higgins S."/>
            <person name="Loffler F."/>
        </authorList>
    </citation>
    <scope>NUCLEOTIDE SEQUENCE</scope>
</reference>
<sequence>MESIFLDLSIFTNIVPDIISPQLIIISSSLFEGSLFILSHKLIKVSVAYGAPCLPIADTTTTKPKLSFDSL</sequence>